<feature type="transmembrane region" description="Helical" evidence="1">
    <location>
        <begin position="7"/>
        <end position="29"/>
    </location>
</feature>
<evidence type="ECO:0000313" key="3">
    <source>
        <dbReference type="Proteomes" id="UP001056981"/>
    </source>
</evidence>
<dbReference type="AlphaFoldDB" id="A0A9Q9EW11"/>
<name>A0A9Q9EW11_TREDN</name>
<dbReference type="Proteomes" id="UP001056981">
    <property type="component" value="Chromosome"/>
</dbReference>
<evidence type="ECO:0000256" key="1">
    <source>
        <dbReference type="SAM" id="Phobius"/>
    </source>
</evidence>
<accession>A0A9Q9EW11</accession>
<dbReference type="EMBL" id="CP051635">
    <property type="protein sequence ID" value="UTC99537.1"/>
    <property type="molecule type" value="Genomic_DNA"/>
</dbReference>
<proteinExistence type="predicted"/>
<gene>
    <name evidence="2" type="ORF">E4N86_01975</name>
</gene>
<evidence type="ECO:0000313" key="2">
    <source>
        <dbReference type="EMBL" id="UTC99537.1"/>
    </source>
</evidence>
<keyword evidence="1" id="KW-0812">Transmembrane</keyword>
<keyword evidence="1" id="KW-0472">Membrane</keyword>
<feature type="transmembrane region" description="Helical" evidence="1">
    <location>
        <begin position="83"/>
        <end position="105"/>
    </location>
</feature>
<keyword evidence="1" id="KW-1133">Transmembrane helix</keyword>
<organism evidence="2 3">
    <name type="scientific">Treponema denticola</name>
    <dbReference type="NCBI Taxonomy" id="158"/>
    <lineage>
        <taxon>Bacteria</taxon>
        <taxon>Pseudomonadati</taxon>
        <taxon>Spirochaetota</taxon>
        <taxon>Spirochaetia</taxon>
        <taxon>Spirochaetales</taxon>
        <taxon>Treponemataceae</taxon>
        <taxon>Treponema</taxon>
    </lineage>
</organism>
<feature type="transmembrane region" description="Helical" evidence="1">
    <location>
        <begin position="49"/>
        <end position="71"/>
    </location>
</feature>
<reference evidence="2" key="1">
    <citation type="submission" date="2020-04" db="EMBL/GenBank/DDBJ databases">
        <title>Comparative genomics of oral phylogroup-2 Treponema strains.</title>
        <authorList>
            <person name="Zeng H."/>
            <person name="Chan Y.K."/>
            <person name="Watt R.M."/>
        </authorList>
    </citation>
    <scope>NUCLEOTIDE SEQUENCE</scope>
    <source>
        <strain evidence="2">OMZ 905</strain>
    </source>
</reference>
<dbReference type="RefSeq" id="WP_253716609.1">
    <property type="nucleotide sequence ID" value="NZ_CP051522.1"/>
</dbReference>
<protein>
    <submittedName>
        <fullName evidence="2">Uncharacterized protein</fullName>
    </submittedName>
</protein>
<sequence>MKRTVGLVVLQIALAFFLIVAGILGLIRSSAGELGQAISLLDAVFKSRTITTVIIITLAVSELIAGVFLIVEFFSGEIRLTGIILIVFMILWIVNIVLIDIIGPINGNTFTSTMSVLNYLSQLSRHLMILGAIIAVKDKSRV</sequence>